<dbReference type="InterPro" id="IPR001810">
    <property type="entry name" value="F-box_dom"/>
</dbReference>
<evidence type="ECO:0000313" key="3">
    <source>
        <dbReference type="EMBL" id="KAJ1256864.1"/>
    </source>
</evidence>
<organism evidence="3 4">
    <name type="scientific">Paspalum vaginatum</name>
    <name type="common">seashore paspalum</name>
    <dbReference type="NCBI Taxonomy" id="158149"/>
    <lineage>
        <taxon>Eukaryota</taxon>
        <taxon>Viridiplantae</taxon>
        <taxon>Streptophyta</taxon>
        <taxon>Embryophyta</taxon>
        <taxon>Tracheophyta</taxon>
        <taxon>Spermatophyta</taxon>
        <taxon>Magnoliopsida</taxon>
        <taxon>Liliopsida</taxon>
        <taxon>Poales</taxon>
        <taxon>Poaceae</taxon>
        <taxon>PACMAD clade</taxon>
        <taxon>Panicoideae</taxon>
        <taxon>Andropogonodae</taxon>
        <taxon>Paspaleae</taxon>
        <taxon>Paspalinae</taxon>
        <taxon>Paspalum</taxon>
    </lineage>
</organism>
<dbReference type="AlphaFoldDB" id="A0A9W7XDD4"/>
<dbReference type="Pfam" id="PF00646">
    <property type="entry name" value="F-box"/>
    <property type="match status" value="1"/>
</dbReference>
<dbReference type="OrthoDB" id="688464at2759"/>
<comment type="caution">
    <text evidence="3">The sequence shown here is derived from an EMBL/GenBank/DDBJ whole genome shotgun (WGS) entry which is preliminary data.</text>
</comment>
<dbReference type="SUPFAM" id="SSF81383">
    <property type="entry name" value="F-box domain"/>
    <property type="match status" value="1"/>
</dbReference>
<evidence type="ECO:0000259" key="2">
    <source>
        <dbReference type="Pfam" id="PF00646"/>
    </source>
</evidence>
<dbReference type="InterPro" id="IPR036047">
    <property type="entry name" value="F-box-like_dom_sf"/>
</dbReference>
<accession>A0A9W7XDD4</accession>
<evidence type="ECO:0000256" key="1">
    <source>
        <dbReference type="SAM" id="MobiDB-lite"/>
    </source>
</evidence>
<gene>
    <name evidence="3" type="ORF">BS78_K288700</name>
</gene>
<dbReference type="Proteomes" id="UP001164776">
    <property type="component" value="Unassembled WGS sequence"/>
</dbReference>
<feature type="region of interest" description="Disordered" evidence="1">
    <location>
        <begin position="1"/>
        <end position="20"/>
    </location>
</feature>
<keyword evidence="4" id="KW-1185">Reference proteome</keyword>
<dbReference type="EMBL" id="MU629465">
    <property type="protein sequence ID" value="KAJ1256864.1"/>
    <property type="molecule type" value="Genomic_DNA"/>
</dbReference>
<reference evidence="3 4" key="1">
    <citation type="submission" date="2022-10" db="EMBL/GenBank/DDBJ databases">
        <title>WGS assembly of Paspalum vaginatum 540-79.</title>
        <authorList>
            <person name="Sun G."/>
            <person name="Wase N."/>
            <person name="Shu S."/>
            <person name="Jenkins J."/>
            <person name="Zhou B."/>
            <person name="Torres-Rodriguez J."/>
            <person name="Chen C."/>
            <person name="Sandor L."/>
            <person name="Plott C."/>
            <person name="Yoshinga Y."/>
            <person name="Daum C."/>
            <person name="Qi P."/>
            <person name="Barry K."/>
            <person name="Lipzen A."/>
            <person name="Berry L."/>
            <person name="Pedersen C."/>
            <person name="Gottilla T."/>
            <person name="Foltz A."/>
            <person name="Yu H."/>
            <person name="O'Malley R."/>
            <person name="Zhang C."/>
            <person name="Devos K."/>
            <person name="Sigmon B."/>
            <person name="Yu B."/>
            <person name="Obata T."/>
            <person name="Schmutz J."/>
            <person name="Schnable J."/>
        </authorList>
    </citation>
    <scope>NUCLEOTIDE SEQUENCE [LARGE SCALE GENOMIC DNA]</scope>
    <source>
        <strain evidence="4">cv. 540-79</strain>
    </source>
</reference>
<sequence>MQWEDAEANVPVDEDSDNEDETLNQVLSQWANYDHSQLLVNEGETVPWKYSENEVSVGAIYHSKIELKQTVQRWSDKCLKKEFRVQKSSPQVYDVDDLLREILLRVPARPSALPRASLVCKRWRRVVSDPRFLRRFGAHHRTASLVGYFEQRFGERDIVFSPILEPPDRIPLGTSYPWDAPHGRVALIDMSDREFTLFVCDTVTGGLARLAVPSEFEDWSVNEAVLCAASEHGHVHGACYSCPFKVVLVSMFHTDLRPIAWVYSSETGIVEEDEDGYIPKRDGILEFDLDTQSLTVMKGLPVNNGIHRRIIKTGDGGVGLVALSYPTLQIWHRKASSHHGHEIWVRRENIMGFDEVDNEIFICLDSSLFMVQLESMQFKRHSYQMNELYHNSFCHPFRSFYLAGDCSSLALYCDRKLI</sequence>
<evidence type="ECO:0000313" key="4">
    <source>
        <dbReference type="Proteomes" id="UP001164776"/>
    </source>
</evidence>
<protein>
    <recommendedName>
        <fullName evidence="2">F-box domain-containing protein</fullName>
    </recommendedName>
</protein>
<dbReference type="PANTHER" id="PTHR32133">
    <property type="entry name" value="OS07G0120400 PROTEIN"/>
    <property type="match status" value="1"/>
</dbReference>
<dbReference type="PANTHER" id="PTHR32133:SF266">
    <property type="entry name" value="F-BOX DOMAIN-CONTAINING PROTEIN"/>
    <property type="match status" value="1"/>
</dbReference>
<feature type="domain" description="F-box" evidence="2">
    <location>
        <begin position="96"/>
        <end position="134"/>
    </location>
</feature>
<proteinExistence type="predicted"/>
<name>A0A9W7XDD4_9POAL</name>
<dbReference type="Gene3D" id="1.20.1280.50">
    <property type="match status" value="1"/>
</dbReference>